<dbReference type="PROSITE" id="PS50113">
    <property type="entry name" value="PAC"/>
    <property type="match status" value="1"/>
</dbReference>
<dbReference type="InterPro" id="IPR001610">
    <property type="entry name" value="PAC"/>
</dbReference>
<gene>
    <name evidence="3" type="ORF">COT34_02545</name>
</gene>
<feature type="domain" description="PAC" evidence="2">
    <location>
        <begin position="93"/>
        <end position="145"/>
    </location>
</feature>
<accession>A0A2M6T011</accession>
<dbReference type="AlphaFoldDB" id="A0A2M6T011"/>
<dbReference type="InterPro" id="IPR035965">
    <property type="entry name" value="PAS-like_dom_sf"/>
</dbReference>
<dbReference type="EMBL" id="PEYE01000041">
    <property type="protein sequence ID" value="PIS38652.1"/>
    <property type="molecule type" value="Genomic_DNA"/>
</dbReference>
<proteinExistence type="predicted"/>
<protein>
    <recommendedName>
        <fullName evidence="2">PAC domain-containing protein</fullName>
    </recommendedName>
</protein>
<comment type="caution">
    <text evidence="3">The sequence shown here is derived from an EMBL/GenBank/DDBJ whole genome shotgun (WGS) entry which is preliminary data.</text>
</comment>
<dbReference type="NCBIfam" id="TIGR00229">
    <property type="entry name" value="sensory_box"/>
    <property type="match status" value="1"/>
</dbReference>
<sequence length="206" mass="24066">MRKEVVLAQENPRELEEDLADLQKYIEDLTMFLPLAFCAVNPFSIILGVNQAFQDLTGYEEMEAIGNEIDFLFLEQEKLLIFKKKVAAESKRITGEFTLLRKDSKQIPVSLSGLARRGEKGEFLGYFLIISDISETKKFQEELEKKVEERTEELQEKIKELETFNKSVVGRELRMVKLKERIRGKIKRARRKKIKEQGKALLFYLN</sequence>
<evidence type="ECO:0000256" key="1">
    <source>
        <dbReference type="SAM" id="Coils"/>
    </source>
</evidence>
<organism evidence="3 4">
    <name type="scientific">Candidatus Nealsonbacteria bacterium CG08_land_8_20_14_0_20_43_11</name>
    <dbReference type="NCBI Taxonomy" id="1974706"/>
    <lineage>
        <taxon>Bacteria</taxon>
        <taxon>Candidatus Nealsoniibacteriota</taxon>
    </lineage>
</organism>
<dbReference type="SUPFAM" id="SSF55785">
    <property type="entry name" value="PYP-like sensor domain (PAS domain)"/>
    <property type="match status" value="1"/>
</dbReference>
<dbReference type="Gene3D" id="3.30.450.20">
    <property type="entry name" value="PAS domain"/>
    <property type="match status" value="1"/>
</dbReference>
<dbReference type="CDD" id="cd00130">
    <property type="entry name" value="PAS"/>
    <property type="match status" value="1"/>
</dbReference>
<name>A0A2M6T011_9BACT</name>
<keyword evidence="1" id="KW-0175">Coiled coil</keyword>
<evidence type="ECO:0000259" key="2">
    <source>
        <dbReference type="PROSITE" id="PS50113"/>
    </source>
</evidence>
<dbReference type="InterPro" id="IPR000700">
    <property type="entry name" value="PAS-assoc_C"/>
</dbReference>
<evidence type="ECO:0000313" key="4">
    <source>
        <dbReference type="Proteomes" id="UP000229390"/>
    </source>
</evidence>
<reference evidence="4" key="1">
    <citation type="submission" date="2017-09" db="EMBL/GenBank/DDBJ databases">
        <title>Depth-based differentiation of microbial function through sediment-hosted aquifers and enrichment of novel symbionts in the deep terrestrial subsurface.</title>
        <authorList>
            <person name="Probst A.J."/>
            <person name="Ladd B."/>
            <person name="Jarett J.K."/>
            <person name="Geller-Mcgrath D.E."/>
            <person name="Sieber C.M.K."/>
            <person name="Emerson J.B."/>
            <person name="Anantharaman K."/>
            <person name="Thomas B.C."/>
            <person name="Malmstrom R."/>
            <person name="Stieglmeier M."/>
            <person name="Klingl A."/>
            <person name="Woyke T."/>
            <person name="Ryan C.M."/>
            <person name="Banfield J.F."/>
        </authorList>
    </citation>
    <scope>NUCLEOTIDE SEQUENCE [LARGE SCALE GENOMIC DNA]</scope>
</reference>
<dbReference type="Pfam" id="PF13426">
    <property type="entry name" value="PAS_9"/>
    <property type="match status" value="1"/>
</dbReference>
<dbReference type="InterPro" id="IPR000014">
    <property type="entry name" value="PAS"/>
</dbReference>
<feature type="coiled-coil region" evidence="1">
    <location>
        <begin position="137"/>
        <end position="167"/>
    </location>
</feature>
<dbReference type="Proteomes" id="UP000229390">
    <property type="component" value="Unassembled WGS sequence"/>
</dbReference>
<dbReference type="SMART" id="SM00086">
    <property type="entry name" value="PAC"/>
    <property type="match status" value="1"/>
</dbReference>
<evidence type="ECO:0000313" key="3">
    <source>
        <dbReference type="EMBL" id="PIS38652.1"/>
    </source>
</evidence>